<evidence type="ECO:0000313" key="2">
    <source>
        <dbReference type="Proteomes" id="UP001152622"/>
    </source>
</evidence>
<dbReference type="EMBL" id="JAINUF010000019">
    <property type="protein sequence ID" value="KAJ8336883.1"/>
    <property type="molecule type" value="Genomic_DNA"/>
</dbReference>
<sequence length="79" mass="8798">MRRALSPYTEEISDSIIKIKVIFSFSPKKTPPRHYACTPQLADRRVKHDGRPVALALADPQANLRSPKLAEDVSVTGQI</sequence>
<evidence type="ECO:0000313" key="1">
    <source>
        <dbReference type="EMBL" id="KAJ8336883.1"/>
    </source>
</evidence>
<accession>A0A9Q1ICM7</accession>
<protein>
    <submittedName>
        <fullName evidence="1">Uncharacterized protein</fullName>
    </submittedName>
</protein>
<comment type="caution">
    <text evidence="1">The sequence shown here is derived from an EMBL/GenBank/DDBJ whole genome shotgun (WGS) entry which is preliminary data.</text>
</comment>
<dbReference type="AlphaFoldDB" id="A0A9Q1ICM7"/>
<name>A0A9Q1ICM7_SYNKA</name>
<proteinExistence type="predicted"/>
<organism evidence="1 2">
    <name type="scientific">Synaphobranchus kaupii</name>
    <name type="common">Kaup's arrowtooth eel</name>
    <dbReference type="NCBI Taxonomy" id="118154"/>
    <lineage>
        <taxon>Eukaryota</taxon>
        <taxon>Metazoa</taxon>
        <taxon>Chordata</taxon>
        <taxon>Craniata</taxon>
        <taxon>Vertebrata</taxon>
        <taxon>Euteleostomi</taxon>
        <taxon>Actinopterygii</taxon>
        <taxon>Neopterygii</taxon>
        <taxon>Teleostei</taxon>
        <taxon>Anguilliformes</taxon>
        <taxon>Synaphobranchidae</taxon>
        <taxon>Synaphobranchus</taxon>
    </lineage>
</organism>
<keyword evidence="2" id="KW-1185">Reference proteome</keyword>
<dbReference type="Proteomes" id="UP001152622">
    <property type="component" value="Chromosome 19"/>
</dbReference>
<gene>
    <name evidence="1" type="ORF">SKAU_G00381030</name>
</gene>
<reference evidence="1" key="1">
    <citation type="journal article" date="2023" name="Science">
        <title>Genome structures resolve the early diversification of teleost fishes.</title>
        <authorList>
            <person name="Parey E."/>
            <person name="Louis A."/>
            <person name="Montfort J."/>
            <person name="Bouchez O."/>
            <person name="Roques C."/>
            <person name="Iampietro C."/>
            <person name="Lluch J."/>
            <person name="Castinel A."/>
            <person name="Donnadieu C."/>
            <person name="Desvignes T."/>
            <person name="Floi Bucao C."/>
            <person name="Jouanno E."/>
            <person name="Wen M."/>
            <person name="Mejri S."/>
            <person name="Dirks R."/>
            <person name="Jansen H."/>
            <person name="Henkel C."/>
            <person name="Chen W.J."/>
            <person name="Zahm M."/>
            <person name="Cabau C."/>
            <person name="Klopp C."/>
            <person name="Thompson A.W."/>
            <person name="Robinson-Rechavi M."/>
            <person name="Braasch I."/>
            <person name="Lecointre G."/>
            <person name="Bobe J."/>
            <person name="Postlethwait J.H."/>
            <person name="Berthelot C."/>
            <person name="Roest Crollius H."/>
            <person name="Guiguen Y."/>
        </authorList>
    </citation>
    <scope>NUCLEOTIDE SEQUENCE</scope>
    <source>
        <strain evidence="1">WJC10195</strain>
    </source>
</reference>